<name>A0A0M0K645_9EUKA</name>
<feature type="non-terminal residue" evidence="3">
    <location>
        <position position="70"/>
    </location>
</feature>
<evidence type="ECO:0000256" key="1">
    <source>
        <dbReference type="RuleBase" id="RU000682"/>
    </source>
</evidence>
<protein>
    <recommendedName>
        <fullName evidence="2">Homeobox domain-containing protein</fullName>
    </recommendedName>
</protein>
<dbReference type="SUPFAM" id="SSF46689">
    <property type="entry name" value="Homeodomain-like"/>
    <property type="match status" value="1"/>
</dbReference>
<keyword evidence="1" id="KW-0371">Homeobox</keyword>
<dbReference type="InterPro" id="IPR001356">
    <property type="entry name" value="HD"/>
</dbReference>
<keyword evidence="4" id="KW-1185">Reference proteome</keyword>
<evidence type="ECO:0000259" key="2">
    <source>
        <dbReference type="SMART" id="SM00389"/>
    </source>
</evidence>
<dbReference type="InterPro" id="IPR009057">
    <property type="entry name" value="Homeodomain-like_sf"/>
</dbReference>
<dbReference type="AlphaFoldDB" id="A0A0M0K645"/>
<accession>A0A0M0K645</accession>
<dbReference type="SMART" id="SM00389">
    <property type="entry name" value="HOX"/>
    <property type="match status" value="1"/>
</dbReference>
<sequence>MMGLAQRRSRWAPTDMQRMILEASYKVSAFPDLEARVHLAHQLRVEVRQRTYLQQLKPSQMLKAADYLQA</sequence>
<organism evidence="3 4">
    <name type="scientific">Chrysochromulina tobinii</name>
    <dbReference type="NCBI Taxonomy" id="1460289"/>
    <lineage>
        <taxon>Eukaryota</taxon>
        <taxon>Haptista</taxon>
        <taxon>Haptophyta</taxon>
        <taxon>Prymnesiophyceae</taxon>
        <taxon>Prymnesiales</taxon>
        <taxon>Chrysochromulinaceae</taxon>
        <taxon>Chrysochromulina</taxon>
    </lineage>
</organism>
<dbReference type="Proteomes" id="UP000037460">
    <property type="component" value="Unassembled WGS sequence"/>
</dbReference>
<keyword evidence="1" id="KW-0238">DNA-binding</keyword>
<keyword evidence="1" id="KW-0539">Nucleus</keyword>
<comment type="caution">
    <text evidence="3">The sequence shown here is derived from an EMBL/GenBank/DDBJ whole genome shotgun (WGS) entry which is preliminary data.</text>
</comment>
<feature type="domain" description="Homeobox" evidence="2">
    <location>
        <begin position="6"/>
        <end position="60"/>
    </location>
</feature>
<dbReference type="GO" id="GO:0003677">
    <property type="term" value="F:DNA binding"/>
    <property type="evidence" value="ECO:0007669"/>
    <property type="project" value="UniProtKB-KW"/>
</dbReference>
<dbReference type="GO" id="GO:0005634">
    <property type="term" value="C:nucleus"/>
    <property type="evidence" value="ECO:0007669"/>
    <property type="project" value="UniProtKB-SubCell"/>
</dbReference>
<comment type="subcellular location">
    <subcellularLocation>
        <location evidence="1">Nucleus</location>
    </subcellularLocation>
</comment>
<reference evidence="4" key="1">
    <citation type="journal article" date="2015" name="PLoS Genet.">
        <title>Genome Sequence and Transcriptome Analyses of Chrysochromulina tobin: Metabolic Tools for Enhanced Algal Fitness in the Prominent Order Prymnesiales (Haptophyceae).</title>
        <authorList>
            <person name="Hovde B.T."/>
            <person name="Deodato C.R."/>
            <person name="Hunsperger H.M."/>
            <person name="Ryken S.A."/>
            <person name="Yost W."/>
            <person name="Jha R.K."/>
            <person name="Patterson J."/>
            <person name="Monnat R.J. Jr."/>
            <person name="Barlow S.B."/>
            <person name="Starkenburg S.R."/>
            <person name="Cattolico R.A."/>
        </authorList>
    </citation>
    <scope>NUCLEOTIDE SEQUENCE</scope>
    <source>
        <strain evidence="4">CCMP291</strain>
    </source>
</reference>
<evidence type="ECO:0000313" key="3">
    <source>
        <dbReference type="EMBL" id="KOO34285.1"/>
    </source>
</evidence>
<evidence type="ECO:0000313" key="4">
    <source>
        <dbReference type="Proteomes" id="UP000037460"/>
    </source>
</evidence>
<dbReference type="Pfam" id="PF00046">
    <property type="entry name" value="Homeodomain"/>
    <property type="match status" value="1"/>
</dbReference>
<dbReference type="Gene3D" id="1.10.10.60">
    <property type="entry name" value="Homeodomain-like"/>
    <property type="match status" value="1"/>
</dbReference>
<gene>
    <name evidence="3" type="ORF">Ctob_010889</name>
</gene>
<dbReference type="EMBL" id="JWZX01001269">
    <property type="protein sequence ID" value="KOO34285.1"/>
    <property type="molecule type" value="Genomic_DNA"/>
</dbReference>
<proteinExistence type="predicted"/>